<comment type="caution">
    <text evidence="1">The sequence shown here is derived from an EMBL/GenBank/DDBJ whole genome shotgun (WGS) entry which is preliminary data.</text>
</comment>
<proteinExistence type="predicted"/>
<dbReference type="AlphaFoldDB" id="A0ABD1Z428"/>
<organism evidence="1 2">
    <name type="scientific">Riccia fluitans</name>
    <dbReference type="NCBI Taxonomy" id="41844"/>
    <lineage>
        <taxon>Eukaryota</taxon>
        <taxon>Viridiplantae</taxon>
        <taxon>Streptophyta</taxon>
        <taxon>Embryophyta</taxon>
        <taxon>Marchantiophyta</taxon>
        <taxon>Marchantiopsida</taxon>
        <taxon>Marchantiidae</taxon>
        <taxon>Marchantiales</taxon>
        <taxon>Ricciaceae</taxon>
        <taxon>Riccia</taxon>
    </lineage>
</organism>
<protein>
    <recommendedName>
        <fullName evidence="3">Secreted protein</fullName>
    </recommendedName>
</protein>
<dbReference type="EMBL" id="JBHFFA010000002">
    <property type="protein sequence ID" value="KAL2642531.1"/>
    <property type="molecule type" value="Genomic_DNA"/>
</dbReference>
<accession>A0ABD1Z428</accession>
<gene>
    <name evidence="1" type="ORF">R1flu_010118</name>
</gene>
<keyword evidence="2" id="KW-1185">Reference proteome</keyword>
<sequence>MVLLVTFGGLETSDPCDLLCGLAAVVMNVSQCQVVVLLLHVHSLLFPLQDAELEIGSLFLAAAPYFELHDETCIVTGWDPSGFFTLIPCAGACIMTGCC</sequence>
<reference evidence="1 2" key="1">
    <citation type="submission" date="2024-09" db="EMBL/GenBank/DDBJ databases">
        <title>Chromosome-scale assembly of Riccia fluitans.</title>
        <authorList>
            <person name="Paukszto L."/>
            <person name="Sawicki J."/>
            <person name="Karawczyk K."/>
            <person name="Piernik-Szablinska J."/>
            <person name="Szczecinska M."/>
            <person name="Mazdziarz M."/>
        </authorList>
    </citation>
    <scope>NUCLEOTIDE SEQUENCE [LARGE SCALE GENOMIC DNA]</scope>
    <source>
        <strain evidence="1">Rf_01</strain>
        <tissue evidence="1">Aerial parts of the thallus</tissue>
    </source>
</reference>
<evidence type="ECO:0008006" key="3">
    <source>
        <dbReference type="Google" id="ProtNLM"/>
    </source>
</evidence>
<name>A0ABD1Z428_9MARC</name>
<evidence type="ECO:0000313" key="1">
    <source>
        <dbReference type="EMBL" id="KAL2642531.1"/>
    </source>
</evidence>
<evidence type="ECO:0000313" key="2">
    <source>
        <dbReference type="Proteomes" id="UP001605036"/>
    </source>
</evidence>
<dbReference type="Proteomes" id="UP001605036">
    <property type="component" value="Unassembled WGS sequence"/>
</dbReference>